<dbReference type="InterPro" id="IPR011992">
    <property type="entry name" value="EF-hand-dom_pair"/>
</dbReference>
<evidence type="ECO:0000256" key="4">
    <source>
        <dbReference type="SAM" id="MobiDB-lite"/>
    </source>
</evidence>
<dbReference type="GO" id="GO:0008677">
    <property type="term" value="F:2-dehydropantoate 2-reductase activity"/>
    <property type="evidence" value="ECO:0007669"/>
    <property type="project" value="TreeGrafter"/>
</dbReference>
<organism evidence="8 9">
    <name type="scientific">Ophiocordyceps polyrhachis-furcata BCC 54312</name>
    <dbReference type="NCBI Taxonomy" id="1330021"/>
    <lineage>
        <taxon>Eukaryota</taxon>
        <taxon>Fungi</taxon>
        <taxon>Dikarya</taxon>
        <taxon>Ascomycota</taxon>
        <taxon>Pezizomycotina</taxon>
        <taxon>Sordariomycetes</taxon>
        <taxon>Hypocreomycetidae</taxon>
        <taxon>Hypocreales</taxon>
        <taxon>Ophiocordycipitaceae</taxon>
        <taxon>Ophiocordyceps</taxon>
    </lineage>
</organism>
<feature type="domain" description="Ketopantoate reductase N-terminal" evidence="5">
    <location>
        <begin position="190"/>
        <end position="315"/>
    </location>
</feature>
<evidence type="ECO:0000313" key="8">
    <source>
        <dbReference type="EMBL" id="RCI10973.1"/>
    </source>
</evidence>
<feature type="non-terminal residue" evidence="8">
    <location>
        <position position="1"/>
    </location>
</feature>
<dbReference type="SUPFAM" id="SSF48179">
    <property type="entry name" value="6-phosphogluconate dehydrogenase C-terminal domain-like"/>
    <property type="match status" value="1"/>
</dbReference>
<evidence type="ECO:0000256" key="1">
    <source>
        <dbReference type="ARBA" id="ARBA00007870"/>
    </source>
</evidence>
<feature type="compositionally biased region" description="Pro residues" evidence="4">
    <location>
        <begin position="165"/>
        <end position="176"/>
    </location>
</feature>
<dbReference type="PANTHER" id="PTHR43765:SF2">
    <property type="entry name" value="2-DEHYDROPANTOATE 2-REDUCTASE"/>
    <property type="match status" value="1"/>
</dbReference>
<dbReference type="InterPro" id="IPR013328">
    <property type="entry name" value="6PGD_dom2"/>
</dbReference>
<dbReference type="Proteomes" id="UP000253664">
    <property type="component" value="Unassembled WGS sequence"/>
</dbReference>
<keyword evidence="2" id="KW-0521">NADP</keyword>
<dbReference type="InterPro" id="IPR000261">
    <property type="entry name" value="EH_dom"/>
</dbReference>
<dbReference type="PANTHER" id="PTHR43765">
    <property type="entry name" value="2-DEHYDROPANTOATE 2-REDUCTASE-RELATED"/>
    <property type="match status" value="1"/>
</dbReference>
<dbReference type="Gene3D" id="3.40.50.720">
    <property type="entry name" value="NAD(P)-binding Rossmann-like Domain"/>
    <property type="match status" value="1"/>
</dbReference>
<protein>
    <recommendedName>
        <fullName evidence="10">EH domain-containing protein</fullName>
    </recommendedName>
</protein>
<sequence>GSRKRWQHSIPPPERKRYEAVWASNRGSLLLSVQNSSSSSFSSHSHSHSHSHDEEEESQDFVANIIVRNLWRRSRLPDEELAEVWDLVDRSHRGALSRVEFVECCWVGWMTLMTLMTLITLINPYQPYCLRHGYISYTNVPLNHDKTSFPPPKLYAWTAANIDPSSPPPPPIPSPEPEQGECTSSSPPPIFIIGGGNIGRLFAASLARLPSRPRVTVVLRSRQQLRDYVSSSRGIQLVTPTSSSCPSHDMVAPTSPSISLESWSEIPPPTGPIRQIPDLKTVIVATKVTDAVDATLSLRRYLGPRSVVAMAQNGFCPFWPPQGDEYLARGWGDKTNAPSFMACVVSHGLYADPARPVGTSVHAAVGDVIFGPDYLTRSLLSAPMLNAKAVSPCRLWLSQLEKLVYNSTINPLTALLRCPNGSLVSTPTRSQVVDKVLAETSHILLTFIAHRNPFFSRPPPLAEESADPTLGPDRVSSSSLSSFFSAGNLRASLEAFIPRVASNRSSMLQHVLAGLPTEVRAFNGWLVDRAAELDPAFEPTLHRRLVRLVDMAKPDDAPCDDDMLRPSFSRTIIIIVCLPL</sequence>
<dbReference type="AlphaFoldDB" id="A0A367L970"/>
<proteinExistence type="inferred from homology"/>
<dbReference type="Pfam" id="PF08546">
    <property type="entry name" value="ApbA_C"/>
    <property type="match status" value="1"/>
</dbReference>
<dbReference type="EMBL" id="LKCN02000011">
    <property type="protein sequence ID" value="RCI10973.1"/>
    <property type="molecule type" value="Genomic_DNA"/>
</dbReference>
<feature type="domain" description="Ketopantoate reductase C-terminal" evidence="6">
    <location>
        <begin position="397"/>
        <end position="534"/>
    </location>
</feature>
<evidence type="ECO:0000256" key="2">
    <source>
        <dbReference type="ARBA" id="ARBA00022857"/>
    </source>
</evidence>
<feature type="region of interest" description="Disordered" evidence="4">
    <location>
        <begin position="36"/>
        <end position="57"/>
    </location>
</feature>
<comment type="caution">
    <text evidence="8">The sequence shown here is derived from an EMBL/GenBank/DDBJ whole genome shotgun (WGS) entry which is preliminary data.</text>
</comment>
<dbReference type="Pfam" id="PF02558">
    <property type="entry name" value="ApbA"/>
    <property type="match status" value="1"/>
</dbReference>
<dbReference type="InterPro" id="IPR050838">
    <property type="entry name" value="Ketopantoate_reductase"/>
</dbReference>
<dbReference type="InterPro" id="IPR013332">
    <property type="entry name" value="KPR_N"/>
</dbReference>
<dbReference type="SUPFAM" id="SSF47473">
    <property type="entry name" value="EF-hand"/>
    <property type="match status" value="1"/>
</dbReference>
<keyword evidence="3" id="KW-0560">Oxidoreductase</keyword>
<feature type="domain" description="EH" evidence="7">
    <location>
        <begin position="56"/>
        <end position="104"/>
    </location>
</feature>
<reference evidence="8 9" key="1">
    <citation type="journal article" date="2015" name="BMC Genomics">
        <title>Insights from the genome of Ophiocordyceps polyrhachis-furcata to pathogenicity and host specificity in insect fungi.</title>
        <authorList>
            <person name="Wichadakul D."/>
            <person name="Kobmoo N."/>
            <person name="Ingsriswang S."/>
            <person name="Tangphatsornruang S."/>
            <person name="Chantasingh D."/>
            <person name="Luangsa-ard J.J."/>
            <person name="Eurwilaichitr L."/>
        </authorList>
    </citation>
    <scope>NUCLEOTIDE SEQUENCE [LARGE SCALE GENOMIC DNA]</scope>
    <source>
        <strain evidence="8 9">BCC 54312</strain>
    </source>
</reference>
<dbReference type="STRING" id="1330021.A0A367L970"/>
<evidence type="ECO:0000313" key="9">
    <source>
        <dbReference type="Proteomes" id="UP000253664"/>
    </source>
</evidence>
<keyword evidence="9" id="KW-1185">Reference proteome</keyword>
<evidence type="ECO:0000259" key="7">
    <source>
        <dbReference type="Pfam" id="PF12763"/>
    </source>
</evidence>
<gene>
    <name evidence="8" type="ORF">L249_5298</name>
</gene>
<evidence type="ECO:0008006" key="10">
    <source>
        <dbReference type="Google" id="ProtNLM"/>
    </source>
</evidence>
<feature type="region of interest" description="Disordered" evidence="4">
    <location>
        <begin position="165"/>
        <end position="186"/>
    </location>
</feature>
<dbReference type="GO" id="GO:0050661">
    <property type="term" value="F:NADP binding"/>
    <property type="evidence" value="ECO:0007669"/>
    <property type="project" value="TreeGrafter"/>
</dbReference>
<dbReference type="Pfam" id="PF12763">
    <property type="entry name" value="EH"/>
    <property type="match status" value="1"/>
</dbReference>
<comment type="similarity">
    <text evidence="1">Belongs to the ketopantoate reductase family.</text>
</comment>
<dbReference type="Gene3D" id="1.10.238.10">
    <property type="entry name" value="EF-hand"/>
    <property type="match status" value="1"/>
</dbReference>
<dbReference type="InterPro" id="IPR008927">
    <property type="entry name" value="6-PGluconate_DH-like_C_sf"/>
</dbReference>
<dbReference type="OrthoDB" id="73846at2759"/>
<dbReference type="InterPro" id="IPR013752">
    <property type="entry name" value="KPA_reductase"/>
</dbReference>
<dbReference type="Gene3D" id="1.10.1040.10">
    <property type="entry name" value="N-(1-d-carboxylethyl)-l-norvaline Dehydrogenase, domain 2"/>
    <property type="match status" value="1"/>
</dbReference>
<evidence type="ECO:0000256" key="3">
    <source>
        <dbReference type="ARBA" id="ARBA00023002"/>
    </source>
</evidence>
<name>A0A367L970_9HYPO</name>
<accession>A0A367L970</accession>
<dbReference type="GO" id="GO:0005739">
    <property type="term" value="C:mitochondrion"/>
    <property type="evidence" value="ECO:0007669"/>
    <property type="project" value="TreeGrafter"/>
</dbReference>
<evidence type="ECO:0000259" key="6">
    <source>
        <dbReference type="Pfam" id="PF08546"/>
    </source>
</evidence>
<evidence type="ECO:0000259" key="5">
    <source>
        <dbReference type="Pfam" id="PF02558"/>
    </source>
</evidence>